<dbReference type="Pfam" id="PF15074">
    <property type="entry name" value="CFAP90"/>
    <property type="match status" value="1"/>
</dbReference>
<organism evidence="1 2">
    <name type="scientific">Pipra filicauda</name>
    <name type="common">Wire-tailed manakin</name>
    <dbReference type="NCBI Taxonomy" id="649802"/>
    <lineage>
        <taxon>Eukaryota</taxon>
        <taxon>Metazoa</taxon>
        <taxon>Chordata</taxon>
        <taxon>Craniata</taxon>
        <taxon>Vertebrata</taxon>
        <taxon>Euteleostomi</taxon>
        <taxon>Archelosauria</taxon>
        <taxon>Archosauria</taxon>
        <taxon>Dinosauria</taxon>
        <taxon>Saurischia</taxon>
        <taxon>Theropoda</taxon>
        <taxon>Coelurosauria</taxon>
        <taxon>Aves</taxon>
        <taxon>Neognathae</taxon>
        <taxon>Neoaves</taxon>
        <taxon>Telluraves</taxon>
        <taxon>Australaves</taxon>
        <taxon>Passeriformes</taxon>
        <taxon>Pipridae</taxon>
        <taxon>Pipra</taxon>
    </lineage>
</organism>
<dbReference type="Proteomes" id="UP000504627">
    <property type="component" value="Unplaced"/>
</dbReference>
<dbReference type="CTD" id="134121"/>
<keyword evidence="1" id="KW-1185">Reference proteome</keyword>
<name>A0A7R5KNE5_9PASS</name>
<accession>A0A7R5KNE5</accession>
<sequence>MAGPGPWPPGAGGSRWAEEALGIAAARRRPALAAFSAFSFIPPRREGPPELSYFNRAAKTEHVFTYDTIFRIPEGYNQHLPRCDRKHAKGHGLNINEECTLYGRKGSGRRTSLCSAWRFRRKH</sequence>
<dbReference type="GeneID" id="113999647"/>
<dbReference type="PANTHER" id="PTHR34444:SF1">
    <property type="entry name" value="CILIA- AND FLAGELLA-ASSOCIATED PROTEIN 90"/>
    <property type="match status" value="1"/>
</dbReference>
<dbReference type="PANTHER" id="PTHR34444">
    <property type="entry name" value="LOC361192"/>
    <property type="match status" value="1"/>
</dbReference>
<dbReference type="InterPro" id="IPR027901">
    <property type="entry name" value="CFAP90"/>
</dbReference>
<protein>
    <submittedName>
        <fullName evidence="2">Uncharacterized protein C5orf49 homolog isoform X3</fullName>
    </submittedName>
</protein>
<dbReference type="RefSeq" id="XP_039242866.1">
    <property type="nucleotide sequence ID" value="XM_039386932.1"/>
</dbReference>
<evidence type="ECO:0000313" key="1">
    <source>
        <dbReference type="Proteomes" id="UP000504627"/>
    </source>
</evidence>
<evidence type="ECO:0000313" key="2">
    <source>
        <dbReference type="RefSeq" id="XP_039242866.1"/>
    </source>
</evidence>
<gene>
    <name evidence="2" type="primary">CUNH5orf49</name>
</gene>
<dbReference type="AlphaFoldDB" id="A0A7R5KNE5"/>
<proteinExistence type="predicted"/>
<reference evidence="2" key="1">
    <citation type="submission" date="2025-08" db="UniProtKB">
        <authorList>
            <consortium name="RefSeq"/>
        </authorList>
    </citation>
    <scope>IDENTIFICATION</scope>
    <source>
        <tissue evidence="2">Muscle</tissue>
    </source>
</reference>